<name>A0ABW4C0R1_9LACO</name>
<sequence length="157" mass="18137">MQKFGWILGLATVTAGIGLMVAPVNSQASDYTRTMPKSLRGTWYFYNNATLSGDGHHYRLVIKPRSVRKYMKKSHQWHLVTKLTGKKLRAYKSTMSLKNNRSVRAYRIVLGQFTDAPDIRASQRTIKHKSHKVLIETAQMGPNLVWTKFQPKRGYYY</sequence>
<accession>A0ABW4C0R1</accession>
<reference evidence="2" key="1">
    <citation type="journal article" date="2019" name="Int. J. Syst. Evol. Microbiol.">
        <title>The Global Catalogue of Microorganisms (GCM) 10K type strain sequencing project: providing services to taxonomists for standard genome sequencing and annotation.</title>
        <authorList>
            <consortium name="The Broad Institute Genomics Platform"/>
            <consortium name="The Broad Institute Genome Sequencing Center for Infectious Disease"/>
            <person name="Wu L."/>
            <person name="Ma J."/>
        </authorList>
    </citation>
    <scope>NUCLEOTIDE SEQUENCE [LARGE SCALE GENOMIC DNA]</scope>
    <source>
        <strain evidence="2">CCM 8931</strain>
    </source>
</reference>
<comment type="caution">
    <text evidence="1">The sequence shown here is derived from an EMBL/GenBank/DDBJ whole genome shotgun (WGS) entry which is preliminary data.</text>
</comment>
<dbReference type="RefSeq" id="WP_137635941.1">
    <property type="nucleotide sequence ID" value="NZ_BJDL01000029.1"/>
</dbReference>
<keyword evidence="2" id="KW-1185">Reference proteome</keyword>
<protein>
    <recommendedName>
        <fullName evidence="3">Extracellular protein</fullName>
    </recommendedName>
</protein>
<evidence type="ECO:0008006" key="3">
    <source>
        <dbReference type="Google" id="ProtNLM"/>
    </source>
</evidence>
<evidence type="ECO:0000313" key="1">
    <source>
        <dbReference type="EMBL" id="MFD1420393.1"/>
    </source>
</evidence>
<organism evidence="1 2">
    <name type="scientific">Lactiplantibacillus songbeiensis</name>
    <dbReference type="NCBI Taxonomy" id="2559920"/>
    <lineage>
        <taxon>Bacteria</taxon>
        <taxon>Bacillati</taxon>
        <taxon>Bacillota</taxon>
        <taxon>Bacilli</taxon>
        <taxon>Lactobacillales</taxon>
        <taxon>Lactobacillaceae</taxon>
        <taxon>Lactiplantibacillus</taxon>
    </lineage>
</organism>
<dbReference type="EMBL" id="JBHTOJ010000013">
    <property type="protein sequence ID" value="MFD1420393.1"/>
    <property type="molecule type" value="Genomic_DNA"/>
</dbReference>
<dbReference type="Proteomes" id="UP001597188">
    <property type="component" value="Unassembled WGS sequence"/>
</dbReference>
<proteinExistence type="predicted"/>
<evidence type="ECO:0000313" key="2">
    <source>
        <dbReference type="Proteomes" id="UP001597188"/>
    </source>
</evidence>
<gene>
    <name evidence="1" type="ORF">ACFQ5L_05465</name>
</gene>